<evidence type="ECO:0000313" key="3">
    <source>
        <dbReference type="Proteomes" id="UP001216440"/>
    </source>
</evidence>
<feature type="transmembrane region" description="Helical" evidence="1">
    <location>
        <begin position="77"/>
        <end position="97"/>
    </location>
</feature>
<dbReference type="PANTHER" id="PTHR34980">
    <property type="entry name" value="INNER MEMBRANE PROTEIN-RELATED-RELATED"/>
    <property type="match status" value="1"/>
</dbReference>
<dbReference type="InterPro" id="IPR008523">
    <property type="entry name" value="DUF805"/>
</dbReference>
<keyword evidence="1" id="KW-0472">Membrane</keyword>
<protein>
    <submittedName>
        <fullName evidence="2">DUF805 domain-containing protein</fullName>
    </submittedName>
</protein>
<dbReference type="PANTHER" id="PTHR34980:SF2">
    <property type="entry name" value="INNER MEMBRANE PROTEIN YHAH-RELATED"/>
    <property type="match status" value="1"/>
</dbReference>
<dbReference type="Proteomes" id="UP001216440">
    <property type="component" value="Chromosome"/>
</dbReference>
<proteinExistence type="predicted"/>
<gene>
    <name evidence="2" type="ORF">PYS65_21220</name>
</gene>
<evidence type="ECO:0000256" key="1">
    <source>
        <dbReference type="SAM" id="Phobius"/>
    </source>
</evidence>
<keyword evidence="1" id="KW-1133">Transmembrane helix</keyword>
<feature type="transmembrane region" description="Helical" evidence="1">
    <location>
        <begin position="23"/>
        <end position="46"/>
    </location>
</feature>
<sequence length="118" mass="13357">MNWYIEVLKKYAVFNGRARRKEYWMFTLFSVIVSIVLTAVDAAIGIQVLQPIYAIAVLLPTLAVTVRRLHDTNRSGWWIFIALIPLVGFIVMLVFLATEGTPGENKYGANPKEPLAKF</sequence>
<feature type="transmembrane region" description="Helical" evidence="1">
    <location>
        <begin position="52"/>
        <end position="70"/>
    </location>
</feature>
<keyword evidence="1" id="KW-0812">Transmembrane</keyword>
<name>A0ABY8K2Y1_9ACTN</name>
<evidence type="ECO:0000313" key="2">
    <source>
        <dbReference type="EMBL" id="WGD42451.1"/>
    </source>
</evidence>
<dbReference type="EMBL" id="CP121682">
    <property type="protein sequence ID" value="WGD42451.1"/>
    <property type="molecule type" value="Genomic_DNA"/>
</dbReference>
<organism evidence="2 3">
    <name type="scientific">Streptomyces cathayae</name>
    <dbReference type="NCBI Taxonomy" id="3031124"/>
    <lineage>
        <taxon>Bacteria</taxon>
        <taxon>Bacillati</taxon>
        <taxon>Actinomycetota</taxon>
        <taxon>Actinomycetes</taxon>
        <taxon>Kitasatosporales</taxon>
        <taxon>Streptomycetaceae</taxon>
        <taxon>Streptomyces</taxon>
    </lineage>
</organism>
<accession>A0ABY8K2Y1</accession>
<reference evidence="2 3" key="1">
    <citation type="submission" date="2023-03" db="EMBL/GenBank/DDBJ databases">
        <authorList>
            <person name="Mo P."/>
        </authorList>
    </citation>
    <scope>NUCLEOTIDE SEQUENCE [LARGE SCALE GENOMIC DNA]</scope>
    <source>
        <strain evidence="2 3">HUAS 5</strain>
    </source>
</reference>
<keyword evidence="3" id="KW-1185">Reference proteome</keyword>
<dbReference type="RefSeq" id="WP_279335504.1">
    <property type="nucleotide sequence ID" value="NZ_CP121682.1"/>
</dbReference>
<dbReference type="Pfam" id="PF05656">
    <property type="entry name" value="DUF805"/>
    <property type="match status" value="1"/>
</dbReference>